<feature type="compositionally biased region" description="Acidic residues" evidence="1">
    <location>
        <begin position="65"/>
        <end position="79"/>
    </location>
</feature>
<evidence type="ECO:0000313" key="3">
    <source>
        <dbReference type="EMBL" id="KAA8535731.1"/>
    </source>
</evidence>
<feature type="region of interest" description="Disordered" evidence="1">
    <location>
        <begin position="56"/>
        <end position="79"/>
    </location>
</feature>
<reference evidence="3 4" key="1">
    <citation type="submission" date="2019-09" db="EMBL/GenBank/DDBJ databases">
        <title>A chromosome-level genome assembly of the Chinese tupelo Nyssa sinensis.</title>
        <authorList>
            <person name="Yang X."/>
            <person name="Kang M."/>
            <person name="Yang Y."/>
            <person name="Xiong H."/>
            <person name="Wang M."/>
            <person name="Zhang Z."/>
            <person name="Wang Z."/>
            <person name="Wu H."/>
            <person name="Ma T."/>
            <person name="Liu J."/>
            <person name="Xi Z."/>
        </authorList>
    </citation>
    <scope>NUCLEOTIDE SEQUENCE [LARGE SCALE GENOMIC DNA]</scope>
    <source>
        <strain evidence="3">J267</strain>
        <tissue evidence="3">Leaf</tissue>
    </source>
</reference>
<dbReference type="Pfam" id="PF03101">
    <property type="entry name" value="FAR1"/>
    <property type="match status" value="1"/>
</dbReference>
<evidence type="ECO:0000256" key="1">
    <source>
        <dbReference type="SAM" id="MobiDB-lite"/>
    </source>
</evidence>
<dbReference type="PANTHER" id="PTHR47718">
    <property type="entry name" value="OS01G0519700 PROTEIN"/>
    <property type="match status" value="1"/>
</dbReference>
<gene>
    <name evidence="3" type="ORF">F0562_030767</name>
</gene>
<feature type="domain" description="FAR1" evidence="2">
    <location>
        <begin position="99"/>
        <end position="184"/>
    </location>
</feature>
<accession>A0A5J5B3H7</accession>
<keyword evidence="4" id="KW-1185">Reference proteome</keyword>
<organism evidence="3 4">
    <name type="scientific">Nyssa sinensis</name>
    <dbReference type="NCBI Taxonomy" id="561372"/>
    <lineage>
        <taxon>Eukaryota</taxon>
        <taxon>Viridiplantae</taxon>
        <taxon>Streptophyta</taxon>
        <taxon>Embryophyta</taxon>
        <taxon>Tracheophyta</taxon>
        <taxon>Spermatophyta</taxon>
        <taxon>Magnoliopsida</taxon>
        <taxon>eudicotyledons</taxon>
        <taxon>Gunneridae</taxon>
        <taxon>Pentapetalae</taxon>
        <taxon>asterids</taxon>
        <taxon>Cornales</taxon>
        <taxon>Nyssaceae</taxon>
        <taxon>Nyssa</taxon>
    </lineage>
</organism>
<dbReference type="OrthoDB" id="751756at2759"/>
<dbReference type="InterPro" id="IPR004330">
    <property type="entry name" value="FAR1_DNA_bnd_dom"/>
</dbReference>
<proteinExistence type="predicted"/>
<dbReference type="PANTHER" id="PTHR47718:SF17">
    <property type="entry name" value="PROTEIN FAR1-RELATED SEQUENCE 5-LIKE"/>
    <property type="match status" value="1"/>
</dbReference>
<evidence type="ECO:0000259" key="2">
    <source>
        <dbReference type="Pfam" id="PF03101"/>
    </source>
</evidence>
<dbReference type="Proteomes" id="UP000325577">
    <property type="component" value="Linkage Group LG17"/>
</dbReference>
<sequence>MTTLGFEDQSFNRASMSQLHYQPPGNGNYPRFRRQVNKGVCTHLINEKSTMASNQGKDIVHGDIDIDDGDEHNEADNDENDFDLKVGMQAYSEDEAYKLYNNYAISKGFSVRRGKKRYIEHTRVVRQQMFLCSCEGFSDEDAYKDKKVERLLIRTGCKARVIFKVENGVYELIQFISEHNHPFVNPEQRHLLRSAPKIMDSSAGVINSMSKYGIRARKAYSCLAREADGTQNARCFLVHNIACVLGILQKMQLKIFPSFLLNPGFKNMFTKLVHGCESEMEFESTWKQMIEEWGVGEDTWLKKLYDLRAKWCLAFSRDTFFANIGSTQGSERTNNVFQQMACKTMNLTDIAEHYEDSANRMRDIEVSNDLASAKP</sequence>
<dbReference type="EMBL" id="CM018040">
    <property type="protein sequence ID" value="KAA8535731.1"/>
    <property type="molecule type" value="Genomic_DNA"/>
</dbReference>
<name>A0A5J5B3H7_9ASTE</name>
<protein>
    <recommendedName>
        <fullName evidence="2">FAR1 domain-containing protein</fullName>
    </recommendedName>
</protein>
<evidence type="ECO:0000313" key="4">
    <source>
        <dbReference type="Proteomes" id="UP000325577"/>
    </source>
</evidence>
<dbReference type="AlphaFoldDB" id="A0A5J5B3H7"/>